<dbReference type="Pfam" id="PF00667">
    <property type="entry name" value="FAD_binding_1"/>
    <property type="match status" value="1"/>
</dbReference>
<dbReference type="GO" id="GO:0005829">
    <property type="term" value="C:cytosol"/>
    <property type="evidence" value="ECO:0007669"/>
    <property type="project" value="TreeGrafter"/>
</dbReference>
<dbReference type="RefSeq" id="WP_027289769.1">
    <property type="nucleotide sequence ID" value="NZ_NRRE01000033.1"/>
</dbReference>
<dbReference type="FunFam" id="3.40.50.80:FF:000001">
    <property type="entry name" value="NADPH--cytochrome P450 reductase 1"/>
    <property type="match status" value="1"/>
</dbReference>
<feature type="domain" description="Flavodoxin-like" evidence="12">
    <location>
        <begin position="52"/>
        <end position="190"/>
    </location>
</feature>
<dbReference type="InterPro" id="IPR023173">
    <property type="entry name" value="NADPH_Cyt_P450_Rdtase_alpha"/>
</dbReference>
<dbReference type="InterPro" id="IPR001709">
    <property type="entry name" value="Flavoprot_Pyr_Nucl_cyt_Rdtase"/>
</dbReference>
<dbReference type="PRINTS" id="PR00371">
    <property type="entry name" value="FPNCR"/>
</dbReference>
<dbReference type="Pfam" id="PF00258">
    <property type="entry name" value="Flavodoxin_1"/>
    <property type="match status" value="1"/>
</dbReference>
<comment type="cofactor">
    <cofactor evidence="1">
        <name>FMN</name>
        <dbReference type="ChEBI" id="CHEBI:58210"/>
    </cofactor>
</comment>
<sequence length="595" mass="64061">MTADQLPLSRALPSDAPFTPSQRAWLEGFLAGFMSPQAGATAPQEQSAKAGLQVLFASQTGTAESVAKKLAKAAKADGRPAQAVDIEDMDLDTLAQAERIAVIASTTGEGEAPDSAKGLIKALEQADSGALSGMSYAVLALGDSNYEQFCAFGRYLDETFQALGATPLVERVDVDGNPDAPMAEFRSGLLEALQEHDGMADTAAGALPTTATATLDDGDDEDRWTRAHPFQATLIANTRLNPESDKETRHIELALGRNGPTYEPGDALGVVAPNDPELVQAVLAEAGLDGSEEVSAAKGTTARLDEVLTHRAVITELAPATVRKFQERADSQDLARLLADDAGDELTAWLYGRDLLDLLRAHPGVIERGEDLASLLPTLQPRLYSIASSPRAHPEEVHLTVGIVRYDACGRSKAGVTTGHLADRLQPGDTVGVYRSPNKRFSLPEDPDTPVIMIGPGTGIAPFRAFLEERQATRAGGANWLFFGERREACDYLYRRELEAFHRAGLLTRLDTAFSRDGAEKLYVQHQLARNGQEIWRWLQAGAHLFVCGDAKHMARDVEAALVDLIAAHGAMGADAAREHLDELIAHKRYKKDVY</sequence>
<evidence type="ECO:0000259" key="12">
    <source>
        <dbReference type="PROSITE" id="PS50902"/>
    </source>
</evidence>
<dbReference type="InterPro" id="IPR017938">
    <property type="entry name" value="Riboflavin_synthase-like_b-brl"/>
</dbReference>
<evidence type="ECO:0000256" key="11">
    <source>
        <dbReference type="ARBA" id="ARBA00052219"/>
    </source>
</evidence>
<dbReference type="AlphaFoldDB" id="A0A934V2Z7"/>
<keyword evidence="15" id="KW-1185">Reference proteome</keyword>
<dbReference type="EMBL" id="NRRE01000033">
    <property type="protein sequence ID" value="MBK1699014.1"/>
    <property type="molecule type" value="Genomic_DNA"/>
</dbReference>
<dbReference type="PROSITE" id="PS50902">
    <property type="entry name" value="FLAVODOXIN_LIKE"/>
    <property type="match status" value="1"/>
</dbReference>
<evidence type="ECO:0000313" key="14">
    <source>
        <dbReference type="EMBL" id="MBK1699014.1"/>
    </source>
</evidence>
<reference evidence="14" key="2">
    <citation type="journal article" date="2020" name="Microorganisms">
        <title>Osmotic Adaptation and Compatible Solute Biosynthesis of Phototrophic Bacteria as Revealed from Genome Analyses.</title>
        <authorList>
            <person name="Imhoff J.F."/>
            <person name="Rahn T."/>
            <person name="Kunzel S."/>
            <person name="Keller A."/>
            <person name="Neulinger S.C."/>
        </authorList>
    </citation>
    <scope>NUCLEOTIDE SEQUENCE</scope>
    <source>
        <strain evidence="14">DSM 9154</strain>
    </source>
</reference>
<keyword evidence="7" id="KW-0521">NADP</keyword>
<dbReference type="InterPro" id="IPR001433">
    <property type="entry name" value="OxRdtase_FAD/NAD-bd"/>
</dbReference>
<dbReference type="Gene3D" id="3.40.50.80">
    <property type="entry name" value="Nucleotide-binding domain of ferredoxin-NADP reductase (FNR) module"/>
    <property type="match status" value="1"/>
</dbReference>
<comment type="catalytic activity">
    <reaction evidence="11">
        <text>hydrogen sulfide + 3 NADP(+) + 3 H2O = sulfite + 3 NADPH + 4 H(+)</text>
        <dbReference type="Rhea" id="RHEA:13801"/>
        <dbReference type="ChEBI" id="CHEBI:15377"/>
        <dbReference type="ChEBI" id="CHEBI:15378"/>
        <dbReference type="ChEBI" id="CHEBI:17359"/>
        <dbReference type="ChEBI" id="CHEBI:29919"/>
        <dbReference type="ChEBI" id="CHEBI:57783"/>
        <dbReference type="ChEBI" id="CHEBI:58349"/>
        <dbReference type="EC" id="1.8.1.2"/>
    </reaction>
</comment>
<dbReference type="CDD" id="cd06199">
    <property type="entry name" value="SiR"/>
    <property type="match status" value="1"/>
</dbReference>
<dbReference type="SUPFAM" id="SSF52343">
    <property type="entry name" value="Ferredoxin reductase-like, C-terminal NADP-linked domain"/>
    <property type="match status" value="1"/>
</dbReference>
<protein>
    <recommendedName>
        <fullName evidence="3">assimilatory sulfite reductase (NADPH)</fullName>
        <ecNumber evidence="3">1.8.1.2</ecNumber>
    </recommendedName>
</protein>
<keyword evidence="9" id="KW-0560">Oxidoreductase</keyword>
<dbReference type="PRINTS" id="PR00369">
    <property type="entry name" value="FLAVODOXIN"/>
</dbReference>
<gene>
    <name evidence="14" type="ORF">CKO21_17360</name>
</gene>
<dbReference type="GO" id="GO:0050660">
    <property type="term" value="F:flavin adenine dinucleotide binding"/>
    <property type="evidence" value="ECO:0007669"/>
    <property type="project" value="TreeGrafter"/>
</dbReference>
<keyword evidence="5" id="KW-0288">FMN</keyword>
<dbReference type="Gene3D" id="2.40.30.10">
    <property type="entry name" value="Translation factors"/>
    <property type="match status" value="1"/>
</dbReference>
<organism evidence="14 15">
    <name type="scientific">Rhodovibrio salinarum</name>
    <dbReference type="NCBI Taxonomy" id="1087"/>
    <lineage>
        <taxon>Bacteria</taxon>
        <taxon>Pseudomonadati</taxon>
        <taxon>Pseudomonadota</taxon>
        <taxon>Alphaproteobacteria</taxon>
        <taxon>Rhodospirillales</taxon>
        <taxon>Rhodovibrionaceae</taxon>
        <taxon>Rhodovibrio</taxon>
    </lineage>
</organism>
<dbReference type="Proteomes" id="UP000778970">
    <property type="component" value="Unassembled WGS sequence"/>
</dbReference>
<evidence type="ECO:0000259" key="13">
    <source>
        <dbReference type="PROSITE" id="PS51384"/>
    </source>
</evidence>
<dbReference type="EC" id="1.8.1.2" evidence="3"/>
<dbReference type="GO" id="GO:0010181">
    <property type="term" value="F:FMN binding"/>
    <property type="evidence" value="ECO:0007669"/>
    <property type="project" value="InterPro"/>
</dbReference>
<evidence type="ECO:0000256" key="3">
    <source>
        <dbReference type="ARBA" id="ARBA00012604"/>
    </source>
</evidence>
<evidence type="ECO:0000256" key="5">
    <source>
        <dbReference type="ARBA" id="ARBA00022643"/>
    </source>
</evidence>
<dbReference type="SUPFAM" id="SSF52218">
    <property type="entry name" value="Flavoproteins"/>
    <property type="match status" value="1"/>
</dbReference>
<keyword evidence="6" id="KW-0274">FAD</keyword>
<dbReference type="GO" id="GO:0019344">
    <property type="term" value="P:cysteine biosynthetic process"/>
    <property type="evidence" value="ECO:0007669"/>
    <property type="project" value="UniProtKB-KW"/>
</dbReference>
<dbReference type="InterPro" id="IPR029039">
    <property type="entry name" value="Flavoprotein-like_sf"/>
</dbReference>
<accession>A0A934V2Z7</accession>
<evidence type="ECO:0000256" key="2">
    <source>
        <dbReference type="ARBA" id="ARBA00001974"/>
    </source>
</evidence>
<reference evidence="14" key="1">
    <citation type="submission" date="2017-08" db="EMBL/GenBank/DDBJ databases">
        <authorList>
            <person name="Imhoff J.F."/>
            <person name="Rahn T."/>
            <person name="Kuenzel S."/>
            <person name="Neulinger S.C."/>
        </authorList>
    </citation>
    <scope>NUCLEOTIDE SEQUENCE</scope>
    <source>
        <strain evidence="14">DSM 9154</strain>
    </source>
</reference>
<dbReference type="InterPro" id="IPR003097">
    <property type="entry name" value="CysJ-like_FAD-binding"/>
</dbReference>
<dbReference type="Gene3D" id="1.20.990.10">
    <property type="entry name" value="NADPH-cytochrome p450 Reductase, Chain A, domain 3"/>
    <property type="match status" value="1"/>
</dbReference>
<dbReference type="Gene3D" id="3.40.50.360">
    <property type="match status" value="1"/>
</dbReference>
<dbReference type="PANTHER" id="PTHR19384:SF128">
    <property type="entry name" value="NADPH OXIDOREDUCTASE A"/>
    <property type="match status" value="1"/>
</dbReference>
<evidence type="ECO:0000256" key="8">
    <source>
        <dbReference type="ARBA" id="ARBA00022982"/>
    </source>
</evidence>
<evidence type="ECO:0000256" key="7">
    <source>
        <dbReference type="ARBA" id="ARBA00022857"/>
    </source>
</evidence>
<evidence type="ECO:0000256" key="1">
    <source>
        <dbReference type="ARBA" id="ARBA00001917"/>
    </source>
</evidence>
<dbReference type="GO" id="GO:0004783">
    <property type="term" value="F:sulfite reductase (NADPH) activity"/>
    <property type="evidence" value="ECO:0007669"/>
    <property type="project" value="UniProtKB-EC"/>
</dbReference>
<comment type="caution">
    <text evidence="14">The sequence shown here is derived from an EMBL/GenBank/DDBJ whole genome shotgun (WGS) entry which is preliminary data.</text>
</comment>
<keyword evidence="8" id="KW-0813">Transport</keyword>
<comment type="cofactor">
    <cofactor evidence="2">
        <name>FAD</name>
        <dbReference type="ChEBI" id="CHEBI:57692"/>
    </cofactor>
</comment>
<evidence type="ECO:0000256" key="10">
    <source>
        <dbReference type="ARBA" id="ARBA00023192"/>
    </source>
</evidence>
<dbReference type="Pfam" id="PF00175">
    <property type="entry name" value="NAD_binding_1"/>
    <property type="match status" value="1"/>
</dbReference>
<evidence type="ECO:0000313" key="15">
    <source>
        <dbReference type="Proteomes" id="UP000778970"/>
    </source>
</evidence>
<dbReference type="InterPro" id="IPR001094">
    <property type="entry name" value="Flavdoxin-like"/>
</dbReference>
<keyword evidence="10" id="KW-0198">Cysteine biosynthesis</keyword>
<keyword evidence="4" id="KW-0285">Flavoprotein</keyword>
<dbReference type="PROSITE" id="PS51384">
    <property type="entry name" value="FAD_FR"/>
    <property type="match status" value="1"/>
</dbReference>
<proteinExistence type="predicted"/>
<dbReference type="PANTHER" id="PTHR19384">
    <property type="entry name" value="NITRIC OXIDE SYNTHASE-RELATED"/>
    <property type="match status" value="1"/>
</dbReference>
<dbReference type="InterPro" id="IPR039261">
    <property type="entry name" value="FNR_nucleotide-bd"/>
</dbReference>
<evidence type="ECO:0000256" key="9">
    <source>
        <dbReference type="ARBA" id="ARBA00023002"/>
    </source>
</evidence>
<evidence type="ECO:0000256" key="4">
    <source>
        <dbReference type="ARBA" id="ARBA00022630"/>
    </source>
</evidence>
<dbReference type="SUPFAM" id="SSF63380">
    <property type="entry name" value="Riboflavin synthase domain-like"/>
    <property type="match status" value="1"/>
</dbReference>
<dbReference type="InterPro" id="IPR017927">
    <property type="entry name" value="FAD-bd_FR_type"/>
</dbReference>
<keyword evidence="10" id="KW-0028">Amino-acid biosynthesis</keyword>
<evidence type="ECO:0000256" key="6">
    <source>
        <dbReference type="ARBA" id="ARBA00022827"/>
    </source>
</evidence>
<name>A0A934V2Z7_9PROT</name>
<dbReference type="InterPro" id="IPR008254">
    <property type="entry name" value="Flavodoxin/NO_synth"/>
</dbReference>
<feature type="domain" description="FAD-binding FR-type" evidence="13">
    <location>
        <begin position="227"/>
        <end position="444"/>
    </location>
</feature>
<keyword evidence="8" id="KW-0249">Electron transport</keyword>